<comment type="subcellular location">
    <subcellularLocation>
        <location evidence="2">Mitochondrion outer membrane</location>
        <topology evidence="2">Single-pass membrane protein</topology>
    </subcellularLocation>
</comment>
<dbReference type="Pfam" id="PF06552">
    <property type="entry name" value="TOM20_plant"/>
    <property type="match status" value="1"/>
</dbReference>
<dbReference type="Gene3D" id="1.25.40.10">
    <property type="entry name" value="Tetratricopeptide repeat domain"/>
    <property type="match status" value="1"/>
</dbReference>
<organism evidence="16 17">
    <name type="scientific">Cinnamomum micranthum f. kanehirae</name>
    <dbReference type="NCBI Taxonomy" id="337451"/>
    <lineage>
        <taxon>Eukaryota</taxon>
        <taxon>Viridiplantae</taxon>
        <taxon>Streptophyta</taxon>
        <taxon>Embryophyta</taxon>
        <taxon>Tracheophyta</taxon>
        <taxon>Spermatophyta</taxon>
        <taxon>Magnoliopsida</taxon>
        <taxon>Magnoliidae</taxon>
        <taxon>Laurales</taxon>
        <taxon>Lauraceae</taxon>
        <taxon>Cinnamomum</taxon>
    </lineage>
</organism>
<dbReference type="InterPro" id="IPR011333">
    <property type="entry name" value="SKP1/BTB/POZ_sf"/>
</dbReference>
<feature type="domain" description="CCHC-type" evidence="15">
    <location>
        <begin position="464"/>
        <end position="480"/>
    </location>
</feature>
<evidence type="ECO:0000256" key="3">
    <source>
        <dbReference type="ARBA" id="ARBA00004906"/>
    </source>
</evidence>
<evidence type="ECO:0000256" key="12">
    <source>
        <dbReference type="ARBA" id="ARBA00023136"/>
    </source>
</evidence>
<dbReference type="Gene3D" id="4.10.60.10">
    <property type="entry name" value="Zinc finger, CCHC-type"/>
    <property type="match status" value="1"/>
</dbReference>
<dbReference type="GO" id="GO:0003676">
    <property type="term" value="F:nucleic acid binding"/>
    <property type="evidence" value="ECO:0007669"/>
    <property type="project" value="InterPro"/>
</dbReference>
<comment type="pathway">
    <text evidence="3">Protein modification; protein ubiquitination.</text>
</comment>
<evidence type="ECO:0000256" key="10">
    <source>
        <dbReference type="ARBA" id="ARBA00022989"/>
    </source>
</evidence>
<evidence type="ECO:0000256" key="1">
    <source>
        <dbReference type="ARBA" id="ARBA00003450"/>
    </source>
</evidence>
<dbReference type="GO" id="GO:0006511">
    <property type="term" value="P:ubiquitin-dependent protein catabolic process"/>
    <property type="evidence" value="ECO:0007669"/>
    <property type="project" value="InterPro"/>
</dbReference>
<dbReference type="GO" id="GO:0015031">
    <property type="term" value="P:protein transport"/>
    <property type="evidence" value="ECO:0007669"/>
    <property type="project" value="UniProtKB-KW"/>
</dbReference>
<dbReference type="Pfam" id="PF03931">
    <property type="entry name" value="Skp1_POZ"/>
    <property type="match status" value="1"/>
</dbReference>
<feature type="region of interest" description="Disordered" evidence="13">
    <location>
        <begin position="479"/>
        <end position="500"/>
    </location>
</feature>
<dbReference type="InterPro" id="IPR011990">
    <property type="entry name" value="TPR-like_helical_dom_sf"/>
</dbReference>
<comment type="caution">
    <text evidence="16">The sequence shown here is derived from an EMBL/GenBank/DDBJ whole genome shotgun (WGS) entry which is preliminary data.</text>
</comment>
<dbReference type="InterPro" id="IPR001878">
    <property type="entry name" value="Znf_CCHC"/>
</dbReference>
<dbReference type="GO" id="GO:0045040">
    <property type="term" value="P:protein insertion into mitochondrial outer membrane"/>
    <property type="evidence" value="ECO:0007669"/>
    <property type="project" value="InterPro"/>
</dbReference>
<feature type="transmembrane region" description="Helical" evidence="14">
    <location>
        <begin position="80"/>
        <end position="98"/>
    </location>
</feature>
<dbReference type="EMBL" id="QPKB01000298">
    <property type="protein sequence ID" value="RWR97968.1"/>
    <property type="molecule type" value="Genomic_DNA"/>
</dbReference>
<evidence type="ECO:0000256" key="9">
    <source>
        <dbReference type="ARBA" id="ARBA00022927"/>
    </source>
</evidence>
<keyword evidence="10 14" id="KW-1133">Transmembrane helix</keyword>
<dbReference type="Gene3D" id="3.30.710.10">
    <property type="entry name" value="Potassium Channel Kv1.1, Chain A"/>
    <property type="match status" value="1"/>
</dbReference>
<accession>A0A443Q4Q2</accession>
<keyword evidence="17" id="KW-1185">Reference proteome</keyword>
<dbReference type="InterPro" id="IPR010547">
    <property type="entry name" value="TOM20_imprt_rcpt"/>
</dbReference>
<evidence type="ECO:0000256" key="4">
    <source>
        <dbReference type="ARBA" id="ARBA00005792"/>
    </source>
</evidence>
<evidence type="ECO:0000256" key="2">
    <source>
        <dbReference type="ARBA" id="ARBA00004572"/>
    </source>
</evidence>
<evidence type="ECO:0000256" key="8">
    <source>
        <dbReference type="ARBA" id="ARBA00022787"/>
    </source>
</evidence>
<comment type="similarity">
    <text evidence="5">Belongs to the SKP1 family.</text>
</comment>
<dbReference type="InterPro" id="IPR016073">
    <property type="entry name" value="Skp1_comp_POZ"/>
</dbReference>
<evidence type="ECO:0000313" key="16">
    <source>
        <dbReference type="EMBL" id="RWR97968.1"/>
    </source>
</evidence>
<reference evidence="16 17" key="1">
    <citation type="journal article" date="2019" name="Nat. Plants">
        <title>Stout camphor tree genome fills gaps in understanding of flowering plant genome evolution.</title>
        <authorList>
            <person name="Chaw S.M."/>
            <person name="Liu Y.C."/>
            <person name="Wu Y.W."/>
            <person name="Wang H.Y."/>
            <person name="Lin C.I."/>
            <person name="Wu C.S."/>
            <person name="Ke H.M."/>
            <person name="Chang L.Y."/>
            <person name="Hsu C.Y."/>
            <person name="Yang H.T."/>
            <person name="Sudianto E."/>
            <person name="Hsu M.H."/>
            <person name="Wu K.P."/>
            <person name="Wang L.N."/>
            <person name="Leebens-Mack J.H."/>
            <person name="Tsai I.J."/>
        </authorList>
    </citation>
    <scope>NUCLEOTIDE SEQUENCE [LARGE SCALE GENOMIC DNA]</scope>
    <source>
        <strain evidence="17">cv. Chaw 1501</strain>
        <tissue evidence="16">Young leaves</tissue>
    </source>
</reference>
<dbReference type="STRING" id="337451.A0A443Q4Q2"/>
<comment type="similarity">
    <text evidence="4">Belongs to the Tom20 family.</text>
</comment>
<dbReference type="PANTHER" id="PTHR32409:SF3">
    <property type="entry name" value="MITOCHONDRIAL IMPORT RECEPTOR SUBUNIT TOM20-1-RELATED"/>
    <property type="match status" value="1"/>
</dbReference>
<dbReference type="GO" id="GO:0005742">
    <property type="term" value="C:mitochondrial outer membrane translocase complex"/>
    <property type="evidence" value="ECO:0007669"/>
    <property type="project" value="InterPro"/>
</dbReference>
<dbReference type="InterPro" id="IPR036875">
    <property type="entry name" value="Znf_CCHC_sf"/>
</dbReference>
<dbReference type="GO" id="GO:0009867">
    <property type="term" value="P:jasmonic acid mediated signaling pathway"/>
    <property type="evidence" value="ECO:0007669"/>
    <property type="project" value="UniProtKB-ARBA"/>
</dbReference>
<evidence type="ECO:0000256" key="13">
    <source>
        <dbReference type="SAM" id="MobiDB-lite"/>
    </source>
</evidence>
<evidence type="ECO:0000256" key="6">
    <source>
        <dbReference type="ARBA" id="ARBA00022448"/>
    </source>
</evidence>
<dbReference type="SUPFAM" id="SSF57756">
    <property type="entry name" value="Retrovirus zinc finger-like domains"/>
    <property type="match status" value="1"/>
</dbReference>
<dbReference type="SUPFAM" id="SSF48452">
    <property type="entry name" value="TPR-like"/>
    <property type="match status" value="1"/>
</dbReference>
<dbReference type="SMART" id="SM00512">
    <property type="entry name" value="Skp1"/>
    <property type="match status" value="1"/>
</dbReference>
<keyword evidence="12 14" id="KW-0472">Membrane</keyword>
<proteinExistence type="inferred from homology"/>
<dbReference type="InterPro" id="IPR001232">
    <property type="entry name" value="SKP1-like"/>
</dbReference>
<keyword evidence="11" id="KW-0496">Mitochondrion</keyword>
<sequence length="558" mass="63120">MPPTKKITLKSWDGETFDVDEAVALQSQTIKRMTEDDRIDNGIPLSNVTGKILTKVIEDCKKMIGPRRAWDAEFVKVDQAVLPILFYFFVVVFLLQYDEACEFVERARKCLATELAALFYFFVVVFLLQYDEACEFVERARKCLATELAALLVQFSQDFCNRNNSNHFVDAISKLEEALTINPKKHDTLWCLGNALTSQAFTIPDFDLAKVLFKKASQYFRQALDEDPSNELYPKSSELSAKGKELWGHLDGSDPKPTDDKLLAKWEVKDCQIMTWILGSVDPQFILNLRPYKTAKEMWLYLKKIYLQENSARRFHLEHEISQFVQGTLSIQDYYSQFTSLWTDYAEIIYDDLPAASLSSIQEIHQTSQRDQFLMKLRPQFETVRSNLMSRVPSPSLESCLGELLREEQRLVTQTTLTQIAPQAGPIDVAYIARGKPQARDMSKVKCFCCQKLGHVSTQCNQKFCSYCKTRGHVLPECRTRPQNRPQQQRAYSAHLPEASSPVMPATPAAYSPVMPAPPAATSSSTLTPEMVQQMIINAFSALGLSGSSIGEGVGEGP</sequence>
<keyword evidence="8" id="KW-1000">Mitochondrion outer membrane</keyword>
<protein>
    <submittedName>
        <fullName evidence="16">Retrovirus-related Pol polyprotein from transposon TNT 1-94 isoform X1</fullName>
    </submittedName>
</protein>
<dbReference type="GO" id="GO:0008270">
    <property type="term" value="F:zinc ion binding"/>
    <property type="evidence" value="ECO:0007669"/>
    <property type="project" value="InterPro"/>
</dbReference>
<dbReference type="SMART" id="SM00343">
    <property type="entry name" value="ZnF_C2HC"/>
    <property type="match status" value="2"/>
</dbReference>
<dbReference type="SUPFAM" id="SSF54695">
    <property type="entry name" value="POZ domain"/>
    <property type="match status" value="1"/>
</dbReference>
<feature type="transmembrane region" description="Helical" evidence="14">
    <location>
        <begin position="110"/>
        <end position="130"/>
    </location>
</feature>
<keyword evidence="7 14" id="KW-0812">Transmembrane</keyword>
<dbReference type="OrthoDB" id="1929692at2759"/>
<feature type="domain" description="CCHC-type" evidence="15">
    <location>
        <begin position="446"/>
        <end position="462"/>
    </location>
</feature>
<dbReference type="Proteomes" id="UP000283530">
    <property type="component" value="Unassembled WGS sequence"/>
</dbReference>
<evidence type="ECO:0000256" key="7">
    <source>
        <dbReference type="ARBA" id="ARBA00022692"/>
    </source>
</evidence>
<evidence type="ECO:0000256" key="11">
    <source>
        <dbReference type="ARBA" id="ARBA00023128"/>
    </source>
</evidence>
<evidence type="ECO:0000313" key="17">
    <source>
        <dbReference type="Proteomes" id="UP000283530"/>
    </source>
</evidence>
<dbReference type="PANTHER" id="PTHR32409">
    <property type="entry name" value="MITOCHONDRIAL IMPORT RECEPTOR SUBUNIT TOM20-1-RELATED"/>
    <property type="match status" value="1"/>
</dbReference>
<evidence type="ECO:0000259" key="15">
    <source>
        <dbReference type="SMART" id="SM00343"/>
    </source>
</evidence>
<gene>
    <name evidence="16" type="ORF">CKAN_02744500</name>
</gene>
<dbReference type="AlphaFoldDB" id="A0A443Q4Q2"/>
<feature type="compositionally biased region" description="Low complexity" evidence="13">
    <location>
        <begin position="481"/>
        <end position="490"/>
    </location>
</feature>
<evidence type="ECO:0000256" key="14">
    <source>
        <dbReference type="SAM" id="Phobius"/>
    </source>
</evidence>
<name>A0A443Q4Q2_9MAGN</name>
<comment type="function">
    <text evidence="1">Central component of the receptor complex responsible for the recognition and translocation of cytosolically synthesized mitochondrial preproteins. Together with TOM22 functions as the transit peptide receptor at the surface of the mitochondrion outer membrane and facilitates the movement of preproteins into the translocation pore.</text>
</comment>
<keyword evidence="6" id="KW-0813">Transport</keyword>
<keyword evidence="9" id="KW-0653">Protein transport</keyword>
<evidence type="ECO:0000256" key="5">
    <source>
        <dbReference type="ARBA" id="ARBA00009993"/>
    </source>
</evidence>